<feature type="site" description="Transition state stabilizer" evidence="12">
    <location>
        <position position="212"/>
    </location>
</feature>
<dbReference type="SFLD" id="SFLDG00151">
    <property type="entry name" value="methylaspartate_ammonia-lyase"/>
    <property type="match status" value="1"/>
</dbReference>
<feature type="domain" description="Methylaspartate ammonia-lyase C-terminal" evidence="15">
    <location>
        <begin position="181"/>
        <end position="427"/>
    </location>
</feature>
<evidence type="ECO:0000256" key="10">
    <source>
        <dbReference type="PIRSR" id="PIRSR017107-1"/>
    </source>
</evidence>
<dbReference type="GO" id="GO:0046872">
    <property type="term" value="F:metal ion binding"/>
    <property type="evidence" value="ECO:0007669"/>
    <property type="project" value="UniProtKB-KW"/>
</dbReference>
<dbReference type="SUPFAM" id="SSF51604">
    <property type="entry name" value="Enolase C-terminal domain-like"/>
    <property type="match status" value="1"/>
</dbReference>
<organism evidence="16 17">
    <name type="scientific">Natrinema versiforme</name>
    <dbReference type="NCBI Taxonomy" id="88724"/>
    <lineage>
        <taxon>Archaea</taxon>
        <taxon>Methanobacteriati</taxon>
        <taxon>Methanobacteriota</taxon>
        <taxon>Stenosarchaea group</taxon>
        <taxon>Halobacteria</taxon>
        <taxon>Halobacteriales</taxon>
        <taxon>Natrialbaceae</taxon>
        <taxon>Natrinema</taxon>
    </lineage>
</organism>
<dbReference type="RefSeq" id="WP_138245495.1">
    <property type="nucleotide sequence ID" value="NZ_CP040330.1"/>
</dbReference>
<dbReference type="PANTHER" id="PTHR48073">
    <property type="entry name" value="O-SUCCINYLBENZOATE SYNTHASE-RELATED"/>
    <property type="match status" value="1"/>
</dbReference>
<evidence type="ECO:0000256" key="2">
    <source>
        <dbReference type="ARBA" id="ARBA00001946"/>
    </source>
</evidence>
<comment type="catalytic activity">
    <reaction evidence="1">
        <text>(2S,3S)-3-methyl-L-aspartate = mesaconate + NH4(+)</text>
        <dbReference type="Rhea" id="RHEA:12829"/>
        <dbReference type="ChEBI" id="CHEBI:28938"/>
        <dbReference type="ChEBI" id="CHEBI:36986"/>
        <dbReference type="ChEBI" id="CHEBI:58724"/>
        <dbReference type="EC" id="4.3.1.2"/>
    </reaction>
</comment>
<evidence type="ECO:0000256" key="6">
    <source>
        <dbReference type="ARBA" id="ARBA00012993"/>
    </source>
</evidence>
<evidence type="ECO:0000313" key="17">
    <source>
        <dbReference type="Proteomes" id="UP000302218"/>
    </source>
</evidence>
<dbReference type="CDD" id="cd03314">
    <property type="entry name" value="MAL"/>
    <property type="match status" value="1"/>
</dbReference>
<reference evidence="17" key="1">
    <citation type="submission" date="2019-05" db="EMBL/GenBank/DDBJ databases">
        <title>Genome sequence and methylation pattern of the halophilic Archaeon Natrinema versiforme BOL5-4.</title>
        <authorList>
            <person name="DasSarma P."/>
            <person name="Anton B.P."/>
            <person name="DasSarma S.L."/>
            <person name="Martinez F.L."/>
            <person name="Guzman D."/>
            <person name="Roberts R.J."/>
            <person name="DasSarma S."/>
        </authorList>
    </citation>
    <scope>NUCLEOTIDE SEQUENCE [LARGE SCALE GENOMIC DNA]</scope>
    <source>
        <strain evidence="17">BOL5-4</strain>
    </source>
</reference>
<dbReference type="GO" id="GO:0019553">
    <property type="term" value="P:L-glutamate catabolic process via L-citramalate"/>
    <property type="evidence" value="ECO:0007669"/>
    <property type="project" value="UniProtKB-UniPathway"/>
</dbReference>
<comment type="similarity">
    <text evidence="4">Belongs to the methylaspartate ammonia-lyase family.</text>
</comment>
<feature type="binding site" evidence="13">
    <location>
        <position position="291"/>
    </location>
    <ligand>
        <name>Mg(2+)</name>
        <dbReference type="ChEBI" id="CHEBI:18420"/>
    </ligand>
</feature>
<dbReference type="InterPro" id="IPR022662">
    <property type="entry name" value="MeAsp_NH4-lyase_C"/>
</dbReference>
<dbReference type="UniPathway" id="UPA00561">
    <property type="reaction ID" value="UER00618"/>
</dbReference>
<evidence type="ECO:0000256" key="11">
    <source>
        <dbReference type="PIRSR" id="PIRSR017107-2"/>
    </source>
</evidence>
<evidence type="ECO:0000256" key="8">
    <source>
        <dbReference type="ARBA" id="ARBA00022842"/>
    </source>
</evidence>
<evidence type="ECO:0000256" key="9">
    <source>
        <dbReference type="ARBA" id="ARBA00023239"/>
    </source>
</evidence>
<dbReference type="Proteomes" id="UP000302218">
    <property type="component" value="Chromosome"/>
</dbReference>
<feature type="active site" description="Proton acceptor" evidence="10">
    <location>
        <position position="349"/>
    </location>
</feature>
<dbReference type="InterPro" id="IPR022665">
    <property type="entry name" value="MeAsp_NH4-lyase_N"/>
</dbReference>
<gene>
    <name evidence="16" type="ORF">FEJ81_11890</name>
</gene>
<dbReference type="NCBIfam" id="TIGR01502">
    <property type="entry name" value="B_methylAsp_ase"/>
    <property type="match status" value="1"/>
</dbReference>
<dbReference type="InterPro" id="IPR029017">
    <property type="entry name" value="Enolase-like_N"/>
</dbReference>
<dbReference type="Pfam" id="PF05034">
    <property type="entry name" value="MAAL_N"/>
    <property type="match status" value="1"/>
</dbReference>
<comment type="pathway">
    <text evidence="3">Amino-acid degradation; L-glutamate degradation via mesaconate pathway; acetate and pyruvate from L-glutamate: step 2/4.</text>
</comment>
<keyword evidence="9 16" id="KW-0456">Lyase</keyword>
<feature type="binding site" evidence="11">
    <location>
        <position position="347"/>
    </location>
    <ligand>
        <name>(2S,3S)-3-methyl-L-aspartate</name>
        <dbReference type="ChEBI" id="CHEBI:58724"/>
    </ligand>
</feature>
<dbReference type="PIRSF" id="PIRSF017107">
    <property type="entry name" value="MAL"/>
    <property type="match status" value="1"/>
</dbReference>
<dbReference type="Pfam" id="PF07476">
    <property type="entry name" value="MAAL_C"/>
    <property type="match status" value="1"/>
</dbReference>
<dbReference type="AlphaFoldDB" id="A0A4P8WIG9"/>
<evidence type="ECO:0000256" key="4">
    <source>
        <dbReference type="ARBA" id="ARBA00009954"/>
    </source>
</evidence>
<evidence type="ECO:0000256" key="1">
    <source>
        <dbReference type="ARBA" id="ARBA00000789"/>
    </source>
</evidence>
<dbReference type="KEGG" id="nvr:FEJ81_11890"/>
<dbReference type="EMBL" id="CP040330">
    <property type="protein sequence ID" value="QCS43024.1"/>
    <property type="molecule type" value="Genomic_DNA"/>
</dbReference>
<sequence length="445" mass="47811">MEITGIHATPGYSGFFFDDQRAIKRGAQQDGFTYEGDPVTDGFDEIRQAGETIIVDIELADGTVVRGDCAAVQYSGAGGRDPLFQAAEYAPVIEGPVADELEGRDATDFLDNAEALENMQVDVRGSGASSSQPDANASGAGDRLHTAIRYGVSQALLAAAAEAENTTRTDVLADALGTEPATEPVPVFGQSGDDRYNNTEKMFVKGVPVLPHALINSVEKIGEDGEVLLEYVEWLVERSQELGPEGYEPRFHIDVYGMIGEIFAAPYDREEVVDYFAALEAAAAPYPIQIEGPMDAGNRADQIDAMVELREGLAEAGVGVDIVADEWCNTFEDVQAFVDAEAADLVQVKTPDLGGIHRSGQAVRYCEGTETRAYLGGTCNETETSARACAHVALATDAAQVLAKPGMGFDEGYMIVENEMRRTIARREREQLTPDTDTDEVTADD</sequence>
<dbReference type="OrthoDB" id="263744at2157"/>
<evidence type="ECO:0000256" key="12">
    <source>
        <dbReference type="PIRSR" id="PIRSR017107-3"/>
    </source>
</evidence>
<keyword evidence="8 13" id="KW-0460">Magnesium</keyword>
<feature type="binding site" evidence="13">
    <location>
        <position position="325"/>
    </location>
    <ligand>
        <name>Mg(2+)</name>
        <dbReference type="ChEBI" id="CHEBI:18420"/>
    </ligand>
</feature>
<dbReference type="EC" id="4.3.1.2" evidence="6"/>
<dbReference type="GO" id="GO:0050096">
    <property type="term" value="F:methylaspartate ammonia-lyase activity"/>
    <property type="evidence" value="ECO:0007669"/>
    <property type="project" value="UniProtKB-EC"/>
</dbReference>
<evidence type="ECO:0000256" key="13">
    <source>
        <dbReference type="PIRSR" id="PIRSR017107-4"/>
    </source>
</evidence>
<comment type="subunit">
    <text evidence="5">Homodimer.</text>
</comment>
<name>A0A4P8WIG9_9EURY</name>
<accession>A0A4P8WIG9</accession>
<keyword evidence="7 13" id="KW-0479">Metal-binding</keyword>
<evidence type="ECO:0000256" key="5">
    <source>
        <dbReference type="ARBA" id="ARBA00011738"/>
    </source>
</evidence>
<comment type="cofactor">
    <cofactor evidence="2 13">
        <name>Mg(2+)</name>
        <dbReference type="ChEBI" id="CHEBI:18420"/>
    </cofactor>
</comment>
<dbReference type="InterPro" id="IPR006395">
    <property type="entry name" value="Me_Asp_am_lyase"/>
</dbReference>
<feature type="domain" description="Methylaspartate ammonia-lyase N-terminal" evidence="14">
    <location>
        <begin position="1"/>
        <end position="176"/>
    </location>
</feature>
<proteinExistence type="inferred from homology"/>
<protein>
    <recommendedName>
        <fullName evidence="6">methylaspartate ammonia-lyase</fullName>
        <ecNumber evidence="6">4.3.1.2</ecNumber>
    </recommendedName>
</protein>
<dbReference type="GeneID" id="40265985"/>
<dbReference type="SFLD" id="SFLDF00007">
    <property type="entry name" value="methylaspartate_ammonia-lyase"/>
    <property type="match status" value="1"/>
</dbReference>
<dbReference type="InterPro" id="IPR036849">
    <property type="entry name" value="Enolase-like_C_sf"/>
</dbReference>
<evidence type="ECO:0000259" key="14">
    <source>
        <dbReference type="Pfam" id="PF05034"/>
    </source>
</evidence>
<evidence type="ECO:0000259" key="15">
    <source>
        <dbReference type="Pfam" id="PF07476"/>
    </source>
</evidence>
<feature type="binding site" evidence="11">
    <location>
        <position position="190"/>
    </location>
    <ligand>
        <name>(2S,3S)-3-methyl-L-aspartate</name>
        <dbReference type="ChEBI" id="CHEBI:58724"/>
    </ligand>
</feature>
<feature type="binding site" evidence="13">
    <location>
        <position position="254"/>
    </location>
    <ligand>
        <name>Mg(2+)</name>
        <dbReference type="ChEBI" id="CHEBI:18420"/>
    </ligand>
</feature>
<dbReference type="Gene3D" id="3.20.20.120">
    <property type="entry name" value="Enolase-like C-terminal domain"/>
    <property type="match status" value="1"/>
</dbReference>
<evidence type="ECO:0000256" key="7">
    <source>
        <dbReference type="ARBA" id="ARBA00022723"/>
    </source>
</evidence>
<evidence type="ECO:0000256" key="3">
    <source>
        <dbReference type="ARBA" id="ARBA00004675"/>
    </source>
</evidence>
<dbReference type="Gene3D" id="3.30.390.10">
    <property type="entry name" value="Enolase-like, N-terminal domain"/>
    <property type="match status" value="1"/>
</dbReference>
<dbReference type="SUPFAM" id="SSF54826">
    <property type="entry name" value="Enolase N-terminal domain-like"/>
    <property type="match status" value="1"/>
</dbReference>
<dbReference type="SFLD" id="SFLDS00001">
    <property type="entry name" value="Enolase"/>
    <property type="match status" value="1"/>
</dbReference>
<evidence type="ECO:0000313" key="16">
    <source>
        <dbReference type="EMBL" id="QCS43024.1"/>
    </source>
</evidence>
<dbReference type="PANTHER" id="PTHR48073:SF2">
    <property type="entry name" value="O-SUCCINYLBENZOATE SYNTHASE"/>
    <property type="match status" value="1"/>
</dbReference>